<proteinExistence type="predicted"/>
<keyword evidence="1" id="KW-0472">Membrane</keyword>
<feature type="transmembrane region" description="Helical" evidence="1">
    <location>
        <begin position="86"/>
        <end position="116"/>
    </location>
</feature>
<evidence type="ECO:0000313" key="4">
    <source>
        <dbReference type="Proteomes" id="UP000051160"/>
    </source>
</evidence>
<dbReference type="PATRIC" id="fig|1423776.4.peg.31"/>
<feature type="transmembrane region" description="Helical" evidence="1">
    <location>
        <begin position="184"/>
        <end position="203"/>
    </location>
</feature>
<dbReference type="GO" id="GO:0008233">
    <property type="term" value="F:peptidase activity"/>
    <property type="evidence" value="ECO:0007669"/>
    <property type="project" value="UniProtKB-KW"/>
</dbReference>
<dbReference type="InterPro" id="IPR001478">
    <property type="entry name" value="PDZ"/>
</dbReference>
<feature type="domain" description="PDZ" evidence="2">
    <location>
        <begin position="300"/>
        <end position="366"/>
    </location>
</feature>
<comment type="caution">
    <text evidence="3">The sequence shown here is derived from an EMBL/GenBank/DDBJ whole genome shotgun (WGS) entry which is preliminary data.</text>
</comment>
<dbReference type="Proteomes" id="UP000051160">
    <property type="component" value="Unassembled WGS sequence"/>
</dbReference>
<accession>A0A0R1LVV7</accession>
<keyword evidence="3" id="KW-0645">Protease</keyword>
<keyword evidence="1" id="KW-1133">Transmembrane helix</keyword>
<organism evidence="3 4">
    <name type="scientific">Secundilactobacillus odoratitofui DSM 19909 = JCM 15043</name>
    <dbReference type="NCBI Taxonomy" id="1423776"/>
    <lineage>
        <taxon>Bacteria</taxon>
        <taxon>Bacillati</taxon>
        <taxon>Bacillota</taxon>
        <taxon>Bacilli</taxon>
        <taxon>Lactobacillales</taxon>
        <taxon>Lactobacillaceae</taxon>
        <taxon>Secundilactobacillus</taxon>
    </lineage>
</organism>
<feature type="transmembrane region" description="Helical" evidence="1">
    <location>
        <begin position="250"/>
        <end position="269"/>
    </location>
</feature>
<dbReference type="AlphaFoldDB" id="A0A0R1LVV7"/>
<dbReference type="SUPFAM" id="SSF50156">
    <property type="entry name" value="PDZ domain-like"/>
    <property type="match status" value="1"/>
</dbReference>
<name>A0A0R1LVV7_9LACO</name>
<feature type="transmembrane region" description="Helical" evidence="1">
    <location>
        <begin position="275"/>
        <end position="293"/>
    </location>
</feature>
<protein>
    <submittedName>
        <fullName evidence="3">Trypsin-like serine protease</fullName>
    </submittedName>
</protein>
<sequence>MKTWVFVMRIGLLILTLVAQPIWWIGLIREWWTSNRRIKKERQTFGSAVYSDKYEVRHFILLSLSLGCLLSLVTFGLGVTVPLTWLLIYLSLALIAVLIGPAAGLSTTILIGSVVLYDLVKYFDVKFDHFGLSRSFGVNFSVVPVADLVIFVALAFIGLGIWVRFAGGRFAAPKVLSQQRGKLVAGYTFNELLVVPTLILVPGDWITSHLSFWPVLAMGHTTVTPLFIPLILGLRLTIFKQQPRIAERQLARHILVLGLIAVVLGLVTLKLNDLAVPGLLVIYLAYLGCLIWTRWRDRTRSFWFSKVDHGVRVLGIKPGTPAAKMAISVGDIITECNRQAVNSEQGFYEALLINPTYCRLKIQTPEGDYKVTETAIFDGAPHEIGIVMFKN</sequence>
<feature type="transmembrane region" description="Helical" evidence="1">
    <location>
        <begin position="215"/>
        <end position="238"/>
    </location>
</feature>
<dbReference type="SMART" id="SM00228">
    <property type="entry name" value="PDZ"/>
    <property type="match status" value="1"/>
</dbReference>
<dbReference type="GO" id="GO:0006508">
    <property type="term" value="P:proteolysis"/>
    <property type="evidence" value="ECO:0007669"/>
    <property type="project" value="UniProtKB-KW"/>
</dbReference>
<dbReference type="EMBL" id="AZEE01000001">
    <property type="protein sequence ID" value="KRK99909.1"/>
    <property type="molecule type" value="Genomic_DNA"/>
</dbReference>
<dbReference type="Gene3D" id="2.30.42.10">
    <property type="match status" value="1"/>
</dbReference>
<keyword evidence="1" id="KW-0812">Transmembrane</keyword>
<evidence type="ECO:0000256" key="1">
    <source>
        <dbReference type="SAM" id="Phobius"/>
    </source>
</evidence>
<keyword evidence="3" id="KW-0378">Hydrolase</keyword>
<gene>
    <name evidence="3" type="ORF">FD04_GL000032</name>
</gene>
<dbReference type="InterPro" id="IPR036034">
    <property type="entry name" value="PDZ_sf"/>
</dbReference>
<reference evidence="3 4" key="1">
    <citation type="journal article" date="2015" name="Genome Announc.">
        <title>Expanding the biotechnology potential of lactobacilli through comparative genomics of 213 strains and associated genera.</title>
        <authorList>
            <person name="Sun Z."/>
            <person name="Harris H.M."/>
            <person name="McCann A."/>
            <person name="Guo C."/>
            <person name="Argimon S."/>
            <person name="Zhang W."/>
            <person name="Yang X."/>
            <person name="Jeffery I.B."/>
            <person name="Cooney J.C."/>
            <person name="Kagawa T.F."/>
            <person name="Liu W."/>
            <person name="Song Y."/>
            <person name="Salvetti E."/>
            <person name="Wrobel A."/>
            <person name="Rasinkangas P."/>
            <person name="Parkhill J."/>
            <person name="Rea M.C."/>
            <person name="O'Sullivan O."/>
            <person name="Ritari J."/>
            <person name="Douillard F.P."/>
            <person name="Paul Ross R."/>
            <person name="Yang R."/>
            <person name="Briner A.E."/>
            <person name="Felis G.E."/>
            <person name="de Vos W.M."/>
            <person name="Barrangou R."/>
            <person name="Klaenhammer T.R."/>
            <person name="Caufield P.W."/>
            <person name="Cui Y."/>
            <person name="Zhang H."/>
            <person name="O'Toole P.W."/>
        </authorList>
    </citation>
    <scope>NUCLEOTIDE SEQUENCE [LARGE SCALE GENOMIC DNA]</scope>
    <source>
        <strain evidence="3 4">DSM 19909</strain>
    </source>
</reference>
<feature type="transmembrane region" description="Helical" evidence="1">
    <location>
        <begin position="7"/>
        <end position="26"/>
    </location>
</feature>
<dbReference type="STRING" id="1423776.FD04_GL000032"/>
<feature type="transmembrane region" description="Helical" evidence="1">
    <location>
        <begin position="136"/>
        <end position="163"/>
    </location>
</feature>
<evidence type="ECO:0000259" key="2">
    <source>
        <dbReference type="SMART" id="SM00228"/>
    </source>
</evidence>
<feature type="transmembrane region" description="Helical" evidence="1">
    <location>
        <begin position="59"/>
        <end position="79"/>
    </location>
</feature>
<keyword evidence="4" id="KW-1185">Reference proteome</keyword>
<dbReference type="Pfam" id="PF13180">
    <property type="entry name" value="PDZ_2"/>
    <property type="match status" value="1"/>
</dbReference>
<evidence type="ECO:0000313" key="3">
    <source>
        <dbReference type="EMBL" id="KRK99909.1"/>
    </source>
</evidence>